<reference evidence="2 3" key="1">
    <citation type="submission" date="2012-06" db="EMBL/GenBank/DDBJ databases">
        <title>The complete genome of Ornithobacterium rhinotracheale DSM 15997.</title>
        <authorList>
            <consortium name="US DOE Joint Genome Institute (JGI-PGF)"/>
            <person name="Lucas S."/>
            <person name="Copeland A."/>
            <person name="Lapidus A."/>
            <person name="Goodwin L."/>
            <person name="Pitluck S."/>
            <person name="Peters L."/>
            <person name="Mikhailova N."/>
            <person name="Teshima H."/>
            <person name="Kyrpides N."/>
            <person name="Mavromatis K."/>
            <person name="Pagani I."/>
            <person name="Ivanova N."/>
            <person name="Ovchinnikova G."/>
            <person name="Zeytun A."/>
            <person name="Detter J.C."/>
            <person name="Han C."/>
            <person name="Land M."/>
            <person name="Hauser L."/>
            <person name="Markowitz V."/>
            <person name="Cheng J.-F."/>
            <person name="Hugenholtz P."/>
            <person name="Woyke T."/>
            <person name="Wu D."/>
            <person name="Lang E."/>
            <person name="Kopitz M."/>
            <person name="Brambilla E."/>
            <person name="Klenk H.-P."/>
            <person name="Eisen J.A."/>
        </authorList>
    </citation>
    <scope>NUCLEOTIDE SEQUENCE [LARGE SCALE GENOMIC DNA]</scope>
    <source>
        <strain evidence="3">ATCC 51463 / DSM 15997 / CCUG 23171 / LMG 9086</strain>
    </source>
</reference>
<keyword evidence="1" id="KW-0812">Transmembrane</keyword>
<dbReference type="AlphaFoldDB" id="I3ZX50"/>
<evidence type="ECO:0000313" key="3">
    <source>
        <dbReference type="Proteomes" id="UP000006051"/>
    </source>
</evidence>
<dbReference type="HOGENOM" id="CLU_2274185_0_0_10"/>
<sequence>MNDLIRKFKLVLIYYRGFWILSFIITLWCMYMIYTYGLSAVSNAFWVKVISLGLIFLYQREYKSRNMYYYLNLGVSKSFIWSSIVSLEFIVFISLTIIINYLR</sequence>
<protein>
    <submittedName>
        <fullName evidence="2">Uncharacterized protein</fullName>
    </submittedName>
</protein>
<feature type="transmembrane region" description="Helical" evidence="1">
    <location>
        <begin position="12"/>
        <end position="34"/>
    </location>
</feature>
<evidence type="ECO:0000313" key="2">
    <source>
        <dbReference type="EMBL" id="AFL96284.1"/>
    </source>
</evidence>
<organism evidence="2 3">
    <name type="scientific">Ornithobacterium rhinotracheale (strain ATCC 51463 / DSM 15997 / CCUG 23171 / CIP 104009 / LMG 9086)</name>
    <dbReference type="NCBI Taxonomy" id="867902"/>
    <lineage>
        <taxon>Bacteria</taxon>
        <taxon>Pseudomonadati</taxon>
        <taxon>Bacteroidota</taxon>
        <taxon>Flavobacteriia</taxon>
        <taxon>Flavobacteriales</taxon>
        <taxon>Weeksellaceae</taxon>
        <taxon>Ornithobacterium</taxon>
    </lineage>
</organism>
<dbReference type="EMBL" id="CP003283">
    <property type="protein sequence ID" value="AFL96284.1"/>
    <property type="molecule type" value="Genomic_DNA"/>
</dbReference>
<proteinExistence type="predicted"/>
<dbReference type="Proteomes" id="UP000006051">
    <property type="component" value="Chromosome"/>
</dbReference>
<evidence type="ECO:0000256" key="1">
    <source>
        <dbReference type="SAM" id="Phobius"/>
    </source>
</evidence>
<feature type="transmembrane region" description="Helical" evidence="1">
    <location>
        <begin position="79"/>
        <end position="102"/>
    </location>
</feature>
<keyword evidence="3" id="KW-1185">Reference proteome</keyword>
<gene>
    <name evidence="2" type="ordered locus">Ornrh_0053</name>
</gene>
<name>I3ZX50_ORNRL</name>
<dbReference type="STRING" id="867902.Ornrh_0053"/>
<feature type="transmembrane region" description="Helical" evidence="1">
    <location>
        <begin position="40"/>
        <end position="58"/>
    </location>
</feature>
<keyword evidence="1" id="KW-1133">Transmembrane helix</keyword>
<accession>I3ZX50</accession>
<keyword evidence="1" id="KW-0472">Membrane</keyword>
<dbReference type="KEGG" id="orh:Ornrh_0053"/>